<comment type="caution">
    <text evidence="1">The sequence shown here is derived from an EMBL/GenBank/DDBJ whole genome shotgun (WGS) entry which is preliminary data.</text>
</comment>
<name>A0ACC2NGA5_9HYME</name>
<evidence type="ECO:0000313" key="1">
    <source>
        <dbReference type="EMBL" id="KAJ8670240.1"/>
    </source>
</evidence>
<keyword evidence="2" id="KW-1185">Reference proteome</keyword>
<proteinExistence type="predicted"/>
<evidence type="ECO:0000313" key="2">
    <source>
        <dbReference type="Proteomes" id="UP001239111"/>
    </source>
</evidence>
<accession>A0ACC2NGA5</accession>
<reference evidence="1" key="1">
    <citation type="submission" date="2023-04" db="EMBL/GenBank/DDBJ databases">
        <title>A chromosome-level genome assembly of the parasitoid wasp Eretmocerus hayati.</title>
        <authorList>
            <person name="Zhong Y."/>
            <person name="Liu S."/>
            <person name="Liu Y."/>
        </authorList>
    </citation>
    <scope>NUCLEOTIDE SEQUENCE</scope>
    <source>
        <strain evidence="1">ZJU_SS_LIU_2023</strain>
    </source>
</reference>
<sequence length="250" mass="27018">MTPKKRPARGASTGQPAAKRARQAPSATTTNRNTSYTRAGSTNVEVSERAPTSSQSGAAMTSRRARGGGAARGRARVVPTDPRNGLNNDGEEYRSPLPDDISERNSAASENQGAGTSLVNSTVLPTNQRQTSEHSDVGESVDLKMSTINEEFFVSDSKRFDVRIEGEFGEHQISGAVSIKDLNLPTQTLAEDFVTNLGIPEKIRLRPYHNTQAMILIGQDNWKLIATREMLEAGDPCIALSRTLLGWAAH</sequence>
<dbReference type="Proteomes" id="UP001239111">
    <property type="component" value="Chromosome 3"/>
</dbReference>
<organism evidence="1 2">
    <name type="scientific">Eretmocerus hayati</name>
    <dbReference type="NCBI Taxonomy" id="131215"/>
    <lineage>
        <taxon>Eukaryota</taxon>
        <taxon>Metazoa</taxon>
        <taxon>Ecdysozoa</taxon>
        <taxon>Arthropoda</taxon>
        <taxon>Hexapoda</taxon>
        <taxon>Insecta</taxon>
        <taxon>Pterygota</taxon>
        <taxon>Neoptera</taxon>
        <taxon>Endopterygota</taxon>
        <taxon>Hymenoptera</taxon>
        <taxon>Apocrita</taxon>
        <taxon>Proctotrupomorpha</taxon>
        <taxon>Chalcidoidea</taxon>
        <taxon>Aphelinidae</taxon>
        <taxon>Aphelininae</taxon>
        <taxon>Eretmocerus</taxon>
    </lineage>
</organism>
<gene>
    <name evidence="1" type="ORF">QAD02_001499</name>
</gene>
<protein>
    <submittedName>
        <fullName evidence="1">Uncharacterized protein</fullName>
    </submittedName>
</protein>
<dbReference type="EMBL" id="CM056743">
    <property type="protein sequence ID" value="KAJ8670240.1"/>
    <property type="molecule type" value="Genomic_DNA"/>
</dbReference>